<name>A0A7R9I809_9NEOP</name>
<proteinExistence type="predicted"/>
<evidence type="ECO:0000313" key="1">
    <source>
        <dbReference type="EMBL" id="CAD7448835.1"/>
    </source>
</evidence>
<dbReference type="AlphaFoldDB" id="A0A7R9I809"/>
<organism evidence="1">
    <name type="scientific">Timema bartmani</name>
    <dbReference type="NCBI Taxonomy" id="61472"/>
    <lineage>
        <taxon>Eukaryota</taxon>
        <taxon>Metazoa</taxon>
        <taxon>Ecdysozoa</taxon>
        <taxon>Arthropoda</taxon>
        <taxon>Hexapoda</taxon>
        <taxon>Insecta</taxon>
        <taxon>Pterygota</taxon>
        <taxon>Neoptera</taxon>
        <taxon>Polyneoptera</taxon>
        <taxon>Phasmatodea</taxon>
        <taxon>Timematodea</taxon>
        <taxon>Timematoidea</taxon>
        <taxon>Timematidae</taxon>
        <taxon>Timema</taxon>
    </lineage>
</organism>
<reference evidence="1" key="1">
    <citation type="submission" date="2020-11" db="EMBL/GenBank/DDBJ databases">
        <authorList>
            <person name="Tran Van P."/>
        </authorList>
    </citation>
    <scope>NUCLEOTIDE SEQUENCE</scope>
</reference>
<sequence length="16" mass="1968">MKCTRICAEKAWKTIW</sequence>
<dbReference type="EMBL" id="OD570628">
    <property type="protein sequence ID" value="CAD7448835.1"/>
    <property type="molecule type" value="Genomic_DNA"/>
</dbReference>
<protein>
    <submittedName>
        <fullName evidence="1">Uncharacterized protein</fullName>
    </submittedName>
</protein>
<accession>A0A7R9I809</accession>
<gene>
    <name evidence="1" type="ORF">TBIB3V08_LOCUS11116</name>
</gene>